<keyword evidence="7 8" id="KW-0998">Cell outer membrane</keyword>
<organism evidence="13 14">
    <name type="scientific">Flavivirga algicola</name>
    <dbReference type="NCBI Taxonomy" id="2729136"/>
    <lineage>
        <taxon>Bacteria</taxon>
        <taxon>Pseudomonadati</taxon>
        <taxon>Bacteroidota</taxon>
        <taxon>Flavobacteriia</taxon>
        <taxon>Flavobacteriales</taxon>
        <taxon>Flavobacteriaceae</taxon>
        <taxon>Flavivirga</taxon>
    </lineage>
</organism>
<keyword evidence="2 8" id="KW-0813">Transport</keyword>
<dbReference type="PROSITE" id="PS52016">
    <property type="entry name" value="TONB_DEPENDENT_REC_3"/>
    <property type="match status" value="1"/>
</dbReference>
<dbReference type="EMBL" id="JABBHF010000001">
    <property type="protein sequence ID" value="NMH86017.1"/>
    <property type="molecule type" value="Genomic_DNA"/>
</dbReference>
<reference evidence="13 14" key="1">
    <citation type="submission" date="2020-04" db="EMBL/GenBank/DDBJ databases">
        <title>A Flavivirga sp. nov.</title>
        <authorList>
            <person name="Sun X."/>
        </authorList>
    </citation>
    <scope>NUCLEOTIDE SEQUENCE [LARGE SCALE GENOMIC DNA]</scope>
    <source>
        <strain evidence="13 14">Y03</strain>
    </source>
</reference>
<evidence type="ECO:0000313" key="13">
    <source>
        <dbReference type="EMBL" id="NMH86017.1"/>
    </source>
</evidence>
<dbReference type="Pfam" id="PF07715">
    <property type="entry name" value="Plug"/>
    <property type="match status" value="1"/>
</dbReference>
<keyword evidence="4 8" id="KW-0812">Transmembrane</keyword>
<evidence type="ECO:0000256" key="10">
    <source>
        <dbReference type="SAM" id="SignalP"/>
    </source>
</evidence>
<proteinExistence type="inferred from homology"/>
<feature type="signal peptide" evidence="10">
    <location>
        <begin position="1"/>
        <end position="25"/>
    </location>
</feature>
<keyword evidence="14" id="KW-1185">Reference proteome</keyword>
<dbReference type="InterPro" id="IPR008969">
    <property type="entry name" value="CarboxyPept-like_regulatory"/>
</dbReference>
<keyword evidence="10" id="KW-0732">Signal</keyword>
<evidence type="ECO:0000256" key="7">
    <source>
        <dbReference type="ARBA" id="ARBA00023237"/>
    </source>
</evidence>
<dbReference type="InterPro" id="IPR023996">
    <property type="entry name" value="TonB-dep_OMP_SusC/RagA"/>
</dbReference>
<dbReference type="SUPFAM" id="SSF56935">
    <property type="entry name" value="Porins"/>
    <property type="match status" value="1"/>
</dbReference>
<comment type="caution">
    <text evidence="13">The sequence shown here is derived from an EMBL/GenBank/DDBJ whole genome shotgun (WGS) entry which is preliminary data.</text>
</comment>
<comment type="subcellular location">
    <subcellularLocation>
        <location evidence="1 8">Cell outer membrane</location>
        <topology evidence="1 8">Multi-pass membrane protein</topology>
    </subcellularLocation>
</comment>
<dbReference type="Pfam" id="PF13715">
    <property type="entry name" value="CarbopepD_reg_2"/>
    <property type="match status" value="1"/>
</dbReference>
<feature type="domain" description="TonB-dependent receptor plug" evidence="12">
    <location>
        <begin position="119"/>
        <end position="244"/>
    </location>
</feature>
<comment type="similarity">
    <text evidence="8 9">Belongs to the TonB-dependent receptor family.</text>
</comment>
<feature type="chain" id="PRO_5046600428" evidence="10">
    <location>
        <begin position="26"/>
        <end position="1123"/>
    </location>
</feature>
<evidence type="ECO:0000256" key="6">
    <source>
        <dbReference type="ARBA" id="ARBA00023136"/>
    </source>
</evidence>
<evidence type="ECO:0000259" key="12">
    <source>
        <dbReference type="Pfam" id="PF07715"/>
    </source>
</evidence>
<gene>
    <name evidence="13" type="ORF">HHX25_00730</name>
</gene>
<dbReference type="InterPro" id="IPR012910">
    <property type="entry name" value="Plug_dom"/>
</dbReference>
<dbReference type="InterPro" id="IPR039426">
    <property type="entry name" value="TonB-dep_rcpt-like"/>
</dbReference>
<dbReference type="Gene3D" id="2.60.40.1120">
    <property type="entry name" value="Carboxypeptidase-like, regulatory domain"/>
    <property type="match status" value="1"/>
</dbReference>
<dbReference type="NCBIfam" id="TIGR04056">
    <property type="entry name" value="OMP_RagA_SusC"/>
    <property type="match status" value="1"/>
</dbReference>
<sequence length="1123" mass="121468">MKNSWWKILTLSLIFLSLCLSKTHAQSSNVRGIVKDNLGVPLPGVTVLIEGTTTGATTNFDGNFNIRASTGDVLVLSYIGFKTVKKTIASTSEVLSITLQEDTEELDEVVVVGYGTLEKKELTGSQVSLKSDDINKIQAVSFEEALQGKAAGVLITSTQGGPGDAASIQIRGATSINASSAPLYVIDGVEIDGDAVGTSGATETGSVASSSPLSLIDPNNIESIDILKDANATSIYGSRGANGVVIIKTKSGRGKEGKLTLDLDVSTGVQTISNQIDILGPQEYVDFMRDAFPWDPTQTTTRFSQLAFRDNNGNNLPLNDITPDGNPRFPIRDFRDEIFRSAIINKYSLGLRSGNDNSWFSGNMSYTNQEGIVTNTDYERVQASINVGGNVSSRLQVGVQASGGRSDRSGIISAAPDAGGRGGFGVITNLALAPPVQGRIDSGRNGLAGNNIVRDETGFVTEINGRFIINPVTQVNETVSKSSELFGFISAYLEYKLTDDLKFRSSVSFNSYTNTGQVYLPSTFGFGRIQRGIATLSSFSTSRFQTNNTLTFDKLLAEKHKFNVVLGTSLLSNETRTQVTRATEFQSDLVNLDDIGSGTNIDIDSGRQENGLLGIFGRINYSYDGRYVLNVTARTDKSSRFFPGSTQWGFFPSVGVTWNASEEAFLKDSDFLSNLRFKASVGQTGNDKIGVFQSQLAFNSTRFIDFRNAGNTLNAATVRNGSRNNGFFLSRVSNPDLTWETTTQYDVGTEIGLFKNRINIAADWFNKVTDDLLLERPIASQAGFPFVLENTGQVENKGVELSFRSVNINKGDFTWTTNFNISFVENEVVSLGGVQEEFTVTASAGSSVSNDFIVREGAPIGSIYGFVSDGVYQFSDFEEFDGLTNAEAVELYRVNPNTGRLRASGGDSNASVFTLKDGVPSTGAGGNRPGQQKLADLNGDGVVDTGDLTIIGDPNPDHFGGMTNTFKYKAWDLSVSLNWRYGGDVYNKNNFPGFNVTNFANKYGVARDRWSPNNQDTRVHSLYGRVLETGFANVSDFIEDGSFLRLQNISVGYNFPSDVTKRLGLAQLRMYGAADNVYVWTNYSGYDPEVSVAGGANSALTPAVDFDAYPKAITVRFGVKATF</sequence>
<dbReference type="SUPFAM" id="SSF49464">
    <property type="entry name" value="Carboxypeptidase regulatory domain-like"/>
    <property type="match status" value="1"/>
</dbReference>
<keyword evidence="13" id="KW-0675">Receptor</keyword>
<dbReference type="Proteomes" id="UP000746690">
    <property type="component" value="Unassembled WGS sequence"/>
</dbReference>
<dbReference type="Gene3D" id="2.170.130.10">
    <property type="entry name" value="TonB-dependent receptor, plug domain"/>
    <property type="match status" value="1"/>
</dbReference>
<protein>
    <submittedName>
        <fullName evidence="13">TonB-dependent receptor</fullName>
    </submittedName>
</protein>
<dbReference type="InterPro" id="IPR000531">
    <property type="entry name" value="Beta-barrel_TonB"/>
</dbReference>
<dbReference type="Pfam" id="PF00593">
    <property type="entry name" value="TonB_dep_Rec_b-barrel"/>
    <property type="match status" value="1"/>
</dbReference>
<dbReference type="InterPro" id="IPR036942">
    <property type="entry name" value="Beta-barrel_TonB_sf"/>
</dbReference>
<evidence type="ECO:0000256" key="8">
    <source>
        <dbReference type="PROSITE-ProRule" id="PRU01360"/>
    </source>
</evidence>
<keyword evidence="3 8" id="KW-1134">Transmembrane beta strand</keyword>
<dbReference type="InterPro" id="IPR037066">
    <property type="entry name" value="Plug_dom_sf"/>
</dbReference>
<keyword evidence="5 9" id="KW-0798">TonB box</keyword>
<evidence type="ECO:0000256" key="3">
    <source>
        <dbReference type="ARBA" id="ARBA00022452"/>
    </source>
</evidence>
<dbReference type="InterPro" id="IPR023997">
    <property type="entry name" value="TonB-dep_OMP_SusC/RagA_CS"/>
</dbReference>
<dbReference type="Gene3D" id="2.40.170.20">
    <property type="entry name" value="TonB-dependent receptor, beta-barrel domain"/>
    <property type="match status" value="1"/>
</dbReference>
<evidence type="ECO:0000256" key="4">
    <source>
        <dbReference type="ARBA" id="ARBA00022692"/>
    </source>
</evidence>
<dbReference type="NCBIfam" id="TIGR04057">
    <property type="entry name" value="SusC_RagA_signa"/>
    <property type="match status" value="1"/>
</dbReference>
<dbReference type="InterPro" id="IPR018247">
    <property type="entry name" value="EF_Hand_1_Ca_BS"/>
</dbReference>
<feature type="domain" description="TonB-dependent receptor-like beta-barrel" evidence="11">
    <location>
        <begin position="487"/>
        <end position="818"/>
    </location>
</feature>
<evidence type="ECO:0000256" key="9">
    <source>
        <dbReference type="RuleBase" id="RU003357"/>
    </source>
</evidence>
<accession>A0ABX1RUA2</accession>
<keyword evidence="6 8" id="KW-0472">Membrane</keyword>
<evidence type="ECO:0000313" key="14">
    <source>
        <dbReference type="Proteomes" id="UP000746690"/>
    </source>
</evidence>
<dbReference type="PROSITE" id="PS00018">
    <property type="entry name" value="EF_HAND_1"/>
    <property type="match status" value="1"/>
</dbReference>
<evidence type="ECO:0000256" key="1">
    <source>
        <dbReference type="ARBA" id="ARBA00004571"/>
    </source>
</evidence>
<evidence type="ECO:0000259" key="11">
    <source>
        <dbReference type="Pfam" id="PF00593"/>
    </source>
</evidence>
<name>A0ABX1RUA2_9FLAO</name>
<evidence type="ECO:0000256" key="2">
    <source>
        <dbReference type="ARBA" id="ARBA00022448"/>
    </source>
</evidence>
<evidence type="ECO:0000256" key="5">
    <source>
        <dbReference type="ARBA" id="ARBA00023077"/>
    </source>
</evidence>